<evidence type="ECO:0000256" key="6">
    <source>
        <dbReference type="ARBA" id="ARBA00022801"/>
    </source>
</evidence>
<evidence type="ECO:0000256" key="4">
    <source>
        <dbReference type="ARBA" id="ARBA00011881"/>
    </source>
</evidence>
<evidence type="ECO:0000313" key="9">
    <source>
        <dbReference type="EMBL" id="MEN2791203.1"/>
    </source>
</evidence>
<keyword evidence="5 7" id="KW-0659">Purine metabolism</keyword>
<dbReference type="InterPro" id="IPR023419">
    <property type="entry name" value="Transthyretin_CS"/>
</dbReference>
<evidence type="ECO:0000259" key="8">
    <source>
        <dbReference type="Pfam" id="PF00576"/>
    </source>
</evidence>
<reference evidence="9 10" key="1">
    <citation type="submission" date="2024-05" db="EMBL/GenBank/DDBJ databases">
        <authorList>
            <person name="Liu Q."/>
            <person name="Xin Y.-H."/>
        </authorList>
    </citation>
    <scope>NUCLEOTIDE SEQUENCE [LARGE SCALE GENOMIC DNA]</scope>
    <source>
        <strain evidence="9 10">CGMCC 1.10181</strain>
    </source>
</reference>
<proteinExistence type="inferred from homology"/>
<dbReference type="SUPFAM" id="SSF49472">
    <property type="entry name" value="Transthyretin (synonym: prealbumin)"/>
    <property type="match status" value="1"/>
</dbReference>
<dbReference type="PANTHER" id="PTHR10395">
    <property type="entry name" value="URICASE AND TRANSTHYRETIN-RELATED"/>
    <property type="match status" value="1"/>
</dbReference>
<dbReference type="RefSeq" id="WP_343887496.1">
    <property type="nucleotide sequence ID" value="NZ_BAAAEH010000003.1"/>
</dbReference>
<gene>
    <name evidence="9" type="primary">uraH</name>
    <name evidence="9" type="ORF">ABC974_16330</name>
</gene>
<comment type="catalytic activity">
    <reaction evidence="1 7">
        <text>5-hydroxyisourate + H2O = 5-hydroxy-2-oxo-4-ureido-2,5-dihydro-1H-imidazole-5-carboxylate + H(+)</text>
        <dbReference type="Rhea" id="RHEA:23736"/>
        <dbReference type="ChEBI" id="CHEBI:15377"/>
        <dbReference type="ChEBI" id="CHEBI:15378"/>
        <dbReference type="ChEBI" id="CHEBI:18072"/>
        <dbReference type="ChEBI" id="CHEBI:58639"/>
        <dbReference type="EC" id="3.5.2.17"/>
    </reaction>
</comment>
<evidence type="ECO:0000256" key="3">
    <source>
        <dbReference type="ARBA" id="ARBA00009850"/>
    </source>
</evidence>
<dbReference type="EC" id="3.5.2.17" evidence="7"/>
<comment type="subunit">
    <text evidence="4 7">Homotetramer.</text>
</comment>
<accession>A0ABU9Y5Y1</accession>
<evidence type="ECO:0000256" key="2">
    <source>
        <dbReference type="ARBA" id="ARBA00002704"/>
    </source>
</evidence>
<sequence>MNTLSTHVLDTMHGRPAAGIALALTRPDGEIVRGTTNADGRCPDLVSEELASGRYALRFRVADYFRSLGVELPDPPFLDEVVIDFGMAADGGHYHVPLLVSPYGYSTYRGS</sequence>
<dbReference type="NCBIfam" id="TIGR02962">
    <property type="entry name" value="hdxy_isourate"/>
    <property type="match status" value="1"/>
</dbReference>
<organism evidence="9 10">
    <name type="scientific">Sphingomonas oligophenolica</name>
    <dbReference type="NCBI Taxonomy" id="301154"/>
    <lineage>
        <taxon>Bacteria</taxon>
        <taxon>Pseudomonadati</taxon>
        <taxon>Pseudomonadota</taxon>
        <taxon>Alphaproteobacteria</taxon>
        <taxon>Sphingomonadales</taxon>
        <taxon>Sphingomonadaceae</taxon>
        <taxon>Sphingomonas</taxon>
    </lineage>
</organism>
<evidence type="ECO:0000313" key="10">
    <source>
        <dbReference type="Proteomes" id="UP001419910"/>
    </source>
</evidence>
<evidence type="ECO:0000256" key="5">
    <source>
        <dbReference type="ARBA" id="ARBA00022631"/>
    </source>
</evidence>
<dbReference type="GO" id="GO:0033971">
    <property type="term" value="F:hydroxyisourate hydrolase activity"/>
    <property type="evidence" value="ECO:0007669"/>
    <property type="project" value="UniProtKB-EC"/>
</dbReference>
<dbReference type="Proteomes" id="UP001419910">
    <property type="component" value="Unassembled WGS sequence"/>
</dbReference>
<protein>
    <recommendedName>
        <fullName evidence="7">5-hydroxyisourate hydrolase</fullName>
        <shortName evidence="7">HIU hydrolase</shortName>
        <shortName evidence="7">HIUHase</shortName>
        <ecNumber evidence="7">3.5.2.17</ecNumber>
    </recommendedName>
</protein>
<dbReference type="PRINTS" id="PR00189">
    <property type="entry name" value="TRNSTHYRETIN"/>
</dbReference>
<dbReference type="Gene3D" id="2.60.40.180">
    <property type="entry name" value="Transthyretin/hydroxyisourate hydrolase domain"/>
    <property type="match status" value="1"/>
</dbReference>
<feature type="domain" description="Transthyretin/hydroxyisourate hydrolase" evidence="8">
    <location>
        <begin position="4"/>
        <end position="110"/>
    </location>
</feature>
<dbReference type="CDD" id="cd05822">
    <property type="entry name" value="TLP_HIUase"/>
    <property type="match status" value="1"/>
</dbReference>
<dbReference type="EMBL" id="JBDIME010000015">
    <property type="protein sequence ID" value="MEN2791203.1"/>
    <property type="molecule type" value="Genomic_DNA"/>
</dbReference>
<comment type="function">
    <text evidence="2">Catalyzes the hydrolysis of 5-hydroxyisourate (HIU) to 2-oxo-4-hydroxy-4-carboxy-5-ureidoimidazoline (OHCU).</text>
</comment>
<dbReference type="PANTHER" id="PTHR10395:SF7">
    <property type="entry name" value="5-HYDROXYISOURATE HYDROLASE"/>
    <property type="match status" value="1"/>
</dbReference>
<dbReference type="InterPro" id="IPR023416">
    <property type="entry name" value="Transthyretin/HIU_hydrolase_d"/>
</dbReference>
<dbReference type="PROSITE" id="PS00769">
    <property type="entry name" value="TRANSTHYRETIN_2"/>
    <property type="match status" value="1"/>
</dbReference>
<dbReference type="InterPro" id="IPR014306">
    <property type="entry name" value="Hydroxyisourate_hydrolase"/>
</dbReference>
<comment type="caution">
    <text evidence="9">The sequence shown here is derived from an EMBL/GenBank/DDBJ whole genome shotgun (WGS) entry which is preliminary data.</text>
</comment>
<evidence type="ECO:0000256" key="7">
    <source>
        <dbReference type="RuleBase" id="RU361270"/>
    </source>
</evidence>
<dbReference type="Pfam" id="PF00576">
    <property type="entry name" value="Transthyretin"/>
    <property type="match status" value="1"/>
</dbReference>
<dbReference type="InterPro" id="IPR000895">
    <property type="entry name" value="Transthyretin/HIU_hydrolase"/>
</dbReference>
<comment type="similarity">
    <text evidence="3 7">Belongs to the transthyretin family. 5-hydroxyisourate hydrolase subfamily.</text>
</comment>
<dbReference type="InterPro" id="IPR036817">
    <property type="entry name" value="Transthyretin/HIU_hydrolase_sf"/>
</dbReference>
<keyword evidence="10" id="KW-1185">Reference proteome</keyword>
<evidence type="ECO:0000256" key="1">
    <source>
        <dbReference type="ARBA" id="ARBA00001043"/>
    </source>
</evidence>
<keyword evidence="6 7" id="KW-0378">Hydrolase</keyword>
<name>A0ABU9Y5Y1_9SPHN</name>